<dbReference type="Pfam" id="PF17919">
    <property type="entry name" value="RT_RNaseH_2"/>
    <property type="match status" value="1"/>
</dbReference>
<gene>
    <name evidence="2" type="ORF">AVEN_269194_1</name>
</gene>
<keyword evidence="3" id="KW-1185">Reference proteome</keyword>
<evidence type="ECO:0000313" key="3">
    <source>
        <dbReference type="Proteomes" id="UP000499080"/>
    </source>
</evidence>
<dbReference type="InterPro" id="IPR043128">
    <property type="entry name" value="Rev_trsase/Diguanyl_cyclase"/>
</dbReference>
<dbReference type="Proteomes" id="UP000499080">
    <property type="component" value="Unassembled WGS sequence"/>
</dbReference>
<dbReference type="AlphaFoldDB" id="A0A4Y2I2E7"/>
<dbReference type="OrthoDB" id="41323at2759"/>
<dbReference type="GO" id="GO:0071897">
    <property type="term" value="P:DNA biosynthetic process"/>
    <property type="evidence" value="ECO:0007669"/>
    <property type="project" value="UniProtKB-ARBA"/>
</dbReference>
<comment type="caution">
    <text evidence="2">The sequence shown here is derived from an EMBL/GenBank/DDBJ whole genome shotgun (WGS) entry which is preliminary data.</text>
</comment>
<sequence>MKVFGYSEFLPSFFKDTAKEKACLHSLVKNKIKKDNTPIAWTEDTQSAFESCRRLIANAAALSFSAPDARLSLMTNASDFVVLQQHMESTVEPLGFFSRKLSATEKIYSTLTANCCASTCL</sequence>
<accession>A0A4Y2I2E7</accession>
<reference evidence="2 3" key="1">
    <citation type="journal article" date="2019" name="Sci. Rep.">
        <title>Orb-weaving spider Araneus ventricosus genome elucidates the spidroin gene catalogue.</title>
        <authorList>
            <person name="Kono N."/>
            <person name="Nakamura H."/>
            <person name="Ohtoshi R."/>
            <person name="Moran D.A.P."/>
            <person name="Shinohara A."/>
            <person name="Yoshida Y."/>
            <person name="Fujiwara M."/>
            <person name="Mori M."/>
            <person name="Tomita M."/>
            <person name="Arakawa K."/>
        </authorList>
    </citation>
    <scope>NUCLEOTIDE SEQUENCE [LARGE SCALE GENOMIC DNA]</scope>
</reference>
<dbReference type="PANTHER" id="PTHR33064:SF37">
    <property type="entry name" value="RIBONUCLEASE H"/>
    <property type="match status" value="1"/>
</dbReference>
<dbReference type="InterPro" id="IPR051320">
    <property type="entry name" value="Viral_Replic_Matur_Polypro"/>
</dbReference>
<dbReference type="PANTHER" id="PTHR33064">
    <property type="entry name" value="POL PROTEIN"/>
    <property type="match status" value="1"/>
</dbReference>
<protein>
    <recommendedName>
        <fullName evidence="1">Reverse transcriptase/retrotransposon-derived protein RNase H-like domain-containing protein</fullName>
    </recommendedName>
</protein>
<dbReference type="SUPFAM" id="SSF56672">
    <property type="entry name" value="DNA/RNA polymerases"/>
    <property type="match status" value="1"/>
</dbReference>
<evidence type="ECO:0000259" key="1">
    <source>
        <dbReference type="Pfam" id="PF17919"/>
    </source>
</evidence>
<name>A0A4Y2I2E7_ARAVE</name>
<feature type="domain" description="Reverse transcriptase/retrotransposon-derived protein RNase H-like" evidence="1">
    <location>
        <begin position="41"/>
        <end position="117"/>
    </location>
</feature>
<proteinExistence type="predicted"/>
<dbReference type="Gene3D" id="3.30.70.270">
    <property type="match status" value="1"/>
</dbReference>
<dbReference type="InterPro" id="IPR041577">
    <property type="entry name" value="RT_RNaseH_2"/>
</dbReference>
<dbReference type="EMBL" id="BGPR01002325">
    <property type="protein sequence ID" value="GBM71642.1"/>
    <property type="molecule type" value="Genomic_DNA"/>
</dbReference>
<evidence type="ECO:0000313" key="2">
    <source>
        <dbReference type="EMBL" id="GBM71642.1"/>
    </source>
</evidence>
<organism evidence="2 3">
    <name type="scientific">Araneus ventricosus</name>
    <name type="common">Orbweaver spider</name>
    <name type="synonym">Epeira ventricosa</name>
    <dbReference type="NCBI Taxonomy" id="182803"/>
    <lineage>
        <taxon>Eukaryota</taxon>
        <taxon>Metazoa</taxon>
        <taxon>Ecdysozoa</taxon>
        <taxon>Arthropoda</taxon>
        <taxon>Chelicerata</taxon>
        <taxon>Arachnida</taxon>
        <taxon>Araneae</taxon>
        <taxon>Araneomorphae</taxon>
        <taxon>Entelegynae</taxon>
        <taxon>Araneoidea</taxon>
        <taxon>Araneidae</taxon>
        <taxon>Araneus</taxon>
    </lineage>
</organism>
<dbReference type="InterPro" id="IPR043502">
    <property type="entry name" value="DNA/RNA_pol_sf"/>
</dbReference>